<evidence type="ECO:0000256" key="3">
    <source>
        <dbReference type="ARBA" id="ARBA00023125"/>
    </source>
</evidence>
<dbReference type="Pfam" id="PF00072">
    <property type="entry name" value="Response_reg"/>
    <property type="match status" value="1"/>
</dbReference>
<dbReference type="AlphaFoldDB" id="A0A239EMT0"/>
<keyword evidence="1 5" id="KW-0597">Phosphoprotein</keyword>
<dbReference type="InterPro" id="IPR001789">
    <property type="entry name" value="Sig_transdc_resp-reg_receiver"/>
</dbReference>
<dbReference type="PROSITE" id="PS50043">
    <property type="entry name" value="HTH_LUXR_2"/>
    <property type="match status" value="1"/>
</dbReference>
<dbReference type="InterPro" id="IPR039420">
    <property type="entry name" value="WalR-like"/>
</dbReference>
<dbReference type="GO" id="GO:0003677">
    <property type="term" value="F:DNA binding"/>
    <property type="evidence" value="ECO:0007669"/>
    <property type="project" value="UniProtKB-KW"/>
</dbReference>
<evidence type="ECO:0000313" key="8">
    <source>
        <dbReference type="EMBL" id="SNS46060.1"/>
    </source>
</evidence>
<dbReference type="EMBL" id="FZPD01000001">
    <property type="protein sequence ID" value="SNS46060.1"/>
    <property type="molecule type" value="Genomic_DNA"/>
</dbReference>
<evidence type="ECO:0000256" key="5">
    <source>
        <dbReference type="PROSITE-ProRule" id="PRU00169"/>
    </source>
</evidence>
<dbReference type="Proteomes" id="UP000198393">
    <property type="component" value="Unassembled WGS sequence"/>
</dbReference>
<dbReference type="InterPro" id="IPR011006">
    <property type="entry name" value="CheY-like_superfamily"/>
</dbReference>
<accession>A0A239EMT0</accession>
<dbReference type="InterPro" id="IPR000792">
    <property type="entry name" value="Tscrpt_reg_LuxR_C"/>
</dbReference>
<name>A0A239EMT0_EKHLU</name>
<keyword evidence="4" id="KW-0804">Transcription</keyword>
<dbReference type="GO" id="GO:0000160">
    <property type="term" value="P:phosphorelay signal transduction system"/>
    <property type="evidence" value="ECO:0007669"/>
    <property type="project" value="InterPro"/>
</dbReference>
<dbReference type="SUPFAM" id="SSF52172">
    <property type="entry name" value="CheY-like"/>
    <property type="match status" value="1"/>
</dbReference>
<dbReference type="InterPro" id="IPR016032">
    <property type="entry name" value="Sig_transdc_resp-reg_C-effctor"/>
</dbReference>
<keyword evidence="2" id="KW-0805">Transcription regulation</keyword>
<organism evidence="8 9">
    <name type="scientific">Ekhidna lutea</name>
    <dbReference type="NCBI Taxonomy" id="447679"/>
    <lineage>
        <taxon>Bacteria</taxon>
        <taxon>Pseudomonadati</taxon>
        <taxon>Bacteroidota</taxon>
        <taxon>Cytophagia</taxon>
        <taxon>Cytophagales</taxon>
        <taxon>Reichenbachiellaceae</taxon>
        <taxon>Ekhidna</taxon>
    </lineage>
</organism>
<evidence type="ECO:0000259" key="7">
    <source>
        <dbReference type="PROSITE" id="PS50110"/>
    </source>
</evidence>
<evidence type="ECO:0000313" key="9">
    <source>
        <dbReference type="Proteomes" id="UP000198393"/>
    </source>
</evidence>
<dbReference type="SMART" id="SM00448">
    <property type="entry name" value="REC"/>
    <property type="match status" value="1"/>
</dbReference>
<feature type="domain" description="HTH luxR-type" evidence="6">
    <location>
        <begin position="150"/>
        <end position="215"/>
    </location>
</feature>
<dbReference type="Gene3D" id="3.40.50.2300">
    <property type="match status" value="1"/>
</dbReference>
<evidence type="ECO:0000259" key="6">
    <source>
        <dbReference type="PROSITE" id="PS50043"/>
    </source>
</evidence>
<dbReference type="GO" id="GO:0006355">
    <property type="term" value="P:regulation of DNA-templated transcription"/>
    <property type="evidence" value="ECO:0007669"/>
    <property type="project" value="InterPro"/>
</dbReference>
<dbReference type="CDD" id="cd17535">
    <property type="entry name" value="REC_NarL-like"/>
    <property type="match status" value="1"/>
</dbReference>
<dbReference type="OrthoDB" id="9797341at2"/>
<dbReference type="Gene3D" id="1.10.10.10">
    <property type="entry name" value="Winged helix-like DNA-binding domain superfamily/Winged helix DNA-binding domain"/>
    <property type="match status" value="1"/>
</dbReference>
<sequence>MNQPEKLNILVTDDHTLFRRGTMMLLESFDEVGSVGEAENGKEALEKLEEGSFNLLLLDLEMPVMDGWETAKKTVSKYPEVKIIMISMHDSLQIISDLIEIGVHSYLLKNADPDEVHKAIVSVTNNDFYYNQLVSKALHKKVQKDGLDKGVARRADISPREIEILQHICQELTMKEIGEKLFLSEQTVHTHRKNLMRKTKAKNAVGLVKFAFQNGIAAF</sequence>
<feature type="modified residue" description="4-aspartylphosphate" evidence="5">
    <location>
        <position position="59"/>
    </location>
</feature>
<feature type="domain" description="Response regulatory" evidence="7">
    <location>
        <begin position="8"/>
        <end position="124"/>
    </location>
</feature>
<dbReference type="Pfam" id="PF00196">
    <property type="entry name" value="GerE"/>
    <property type="match status" value="1"/>
</dbReference>
<dbReference type="SMART" id="SM00421">
    <property type="entry name" value="HTH_LUXR"/>
    <property type="match status" value="1"/>
</dbReference>
<dbReference type="RefSeq" id="WP_089355020.1">
    <property type="nucleotide sequence ID" value="NZ_FZPD01000001.1"/>
</dbReference>
<reference evidence="8 9" key="1">
    <citation type="submission" date="2017-06" db="EMBL/GenBank/DDBJ databases">
        <authorList>
            <person name="Kim H.J."/>
            <person name="Triplett B.A."/>
        </authorList>
    </citation>
    <scope>NUCLEOTIDE SEQUENCE [LARGE SCALE GENOMIC DNA]</scope>
    <source>
        <strain evidence="8 9">DSM 19307</strain>
    </source>
</reference>
<dbReference type="PRINTS" id="PR00038">
    <property type="entry name" value="HTHLUXR"/>
</dbReference>
<evidence type="ECO:0000256" key="1">
    <source>
        <dbReference type="ARBA" id="ARBA00022553"/>
    </source>
</evidence>
<dbReference type="PANTHER" id="PTHR43214:SF41">
    <property type="entry name" value="NITRATE_NITRITE RESPONSE REGULATOR PROTEIN NARP"/>
    <property type="match status" value="1"/>
</dbReference>
<gene>
    <name evidence="8" type="ORF">SAMN05421640_0241</name>
</gene>
<dbReference type="PROSITE" id="PS50110">
    <property type="entry name" value="RESPONSE_REGULATORY"/>
    <property type="match status" value="1"/>
</dbReference>
<keyword evidence="9" id="KW-1185">Reference proteome</keyword>
<dbReference type="InterPro" id="IPR036388">
    <property type="entry name" value="WH-like_DNA-bd_sf"/>
</dbReference>
<keyword evidence="3" id="KW-0238">DNA-binding</keyword>
<evidence type="ECO:0000256" key="4">
    <source>
        <dbReference type="ARBA" id="ARBA00023163"/>
    </source>
</evidence>
<dbReference type="InterPro" id="IPR058245">
    <property type="entry name" value="NreC/VraR/RcsB-like_REC"/>
</dbReference>
<dbReference type="PANTHER" id="PTHR43214">
    <property type="entry name" value="TWO-COMPONENT RESPONSE REGULATOR"/>
    <property type="match status" value="1"/>
</dbReference>
<evidence type="ECO:0000256" key="2">
    <source>
        <dbReference type="ARBA" id="ARBA00023015"/>
    </source>
</evidence>
<proteinExistence type="predicted"/>
<dbReference type="CDD" id="cd06170">
    <property type="entry name" value="LuxR_C_like"/>
    <property type="match status" value="1"/>
</dbReference>
<protein>
    <submittedName>
        <fullName evidence="8">Two component transcriptional regulator, LuxR family</fullName>
    </submittedName>
</protein>
<dbReference type="SUPFAM" id="SSF46894">
    <property type="entry name" value="C-terminal effector domain of the bipartite response regulators"/>
    <property type="match status" value="1"/>
</dbReference>